<protein>
    <submittedName>
        <fullName evidence="1">Uncharacterized protein</fullName>
    </submittedName>
</protein>
<dbReference type="Proteomes" id="UP001605036">
    <property type="component" value="Unassembled WGS sequence"/>
</dbReference>
<sequence length="116" mass="12826">MSPILIYGWFTDLLNGKDNGLSTYSMAVDNSAAQSRLLLSPSCFNITSLGAGFFYNKLAGTSSIAYRIFGWLHVVTSISRRNIWAAVGPLALPNREWERDVFKSSALDCLAFSCMF</sequence>
<reference evidence="1 2" key="1">
    <citation type="submission" date="2024-09" db="EMBL/GenBank/DDBJ databases">
        <title>Chromosome-scale assembly of Riccia fluitans.</title>
        <authorList>
            <person name="Paukszto L."/>
            <person name="Sawicki J."/>
            <person name="Karawczyk K."/>
            <person name="Piernik-Szablinska J."/>
            <person name="Szczecinska M."/>
            <person name="Mazdziarz M."/>
        </authorList>
    </citation>
    <scope>NUCLEOTIDE SEQUENCE [LARGE SCALE GENOMIC DNA]</scope>
    <source>
        <strain evidence="1">Rf_01</strain>
        <tissue evidence="1">Aerial parts of the thallus</tissue>
    </source>
</reference>
<dbReference type="EMBL" id="JBHFFA010000004">
    <property type="protein sequence ID" value="KAL2628789.1"/>
    <property type="molecule type" value="Genomic_DNA"/>
</dbReference>
<keyword evidence="2" id="KW-1185">Reference proteome</keyword>
<proteinExistence type="predicted"/>
<name>A0ABD1YDC4_9MARC</name>
<dbReference type="AlphaFoldDB" id="A0ABD1YDC4"/>
<evidence type="ECO:0000313" key="2">
    <source>
        <dbReference type="Proteomes" id="UP001605036"/>
    </source>
</evidence>
<comment type="caution">
    <text evidence="1">The sequence shown here is derived from an EMBL/GenBank/DDBJ whole genome shotgun (WGS) entry which is preliminary data.</text>
</comment>
<organism evidence="1 2">
    <name type="scientific">Riccia fluitans</name>
    <dbReference type="NCBI Taxonomy" id="41844"/>
    <lineage>
        <taxon>Eukaryota</taxon>
        <taxon>Viridiplantae</taxon>
        <taxon>Streptophyta</taxon>
        <taxon>Embryophyta</taxon>
        <taxon>Marchantiophyta</taxon>
        <taxon>Marchantiopsida</taxon>
        <taxon>Marchantiidae</taxon>
        <taxon>Marchantiales</taxon>
        <taxon>Ricciaceae</taxon>
        <taxon>Riccia</taxon>
    </lineage>
</organism>
<gene>
    <name evidence="1" type="ORF">R1flu_013475</name>
</gene>
<evidence type="ECO:0000313" key="1">
    <source>
        <dbReference type="EMBL" id="KAL2628789.1"/>
    </source>
</evidence>
<accession>A0ABD1YDC4</accession>